<dbReference type="GO" id="GO:0016787">
    <property type="term" value="F:hydrolase activity"/>
    <property type="evidence" value="ECO:0007669"/>
    <property type="project" value="UniProtKB-KW"/>
</dbReference>
<protein>
    <submittedName>
        <fullName evidence="5">Transglycosylase-like domain-containing protein</fullName>
    </submittedName>
</protein>
<dbReference type="CDD" id="cd13925">
    <property type="entry name" value="RPF"/>
    <property type="match status" value="1"/>
</dbReference>
<evidence type="ECO:0000259" key="4">
    <source>
        <dbReference type="Pfam" id="PF06737"/>
    </source>
</evidence>
<feature type="domain" description="Resuscitation-promoting factor core lysozyme-like" evidence="4">
    <location>
        <begin position="38"/>
        <end position="112"/>
    </location>
</feature>
<accession>A0A1I6QRZ7</accession>
<dbReference type="Gene3D" id="1.10.530.10">
    <property type="match status" value="1"/>
</dbReference>
<dbReference type="AlphaFoldDB" id="A0A1I6QRZ7"/>
<evidence type="ECO:0000313" key="5">
    <source>
        <dbReference type="EMBL" id="SFS55180.1"/>
    </source>
</evidence>
<keyword evidence="6" id="KW-1185">Reference proteome</keyword>
<evidence type="ECO:0000256" key="3">
    <source>
        <dbReference type="SAM" id="SignalP"/>
    </source>
</evidence>
<sequence length="120" mass="12980">MEFHRFTKWTVAAAIAVSGSALVAVAPNAAAAPTDDRAAVWDRLAGCESGGNWSANTGNGYYGGLQFSRSTWAAYGGERYNRYPHRASREQQIEIAEQVRADRGGYGAWPACSRKLGLPR</sequence>
<dbReference type="SUPFAM" id="SSF53955">
    <property type="entry name" value="Lysozyme-like"/>
    <property type="match status" value="1"/>
</dbReference>
<proteinExistence type="inferred from homology"/>
<dbReference type="Pfam" id="PF06737">
    <property type="entry name" value="Transglycosylas"/>
    <property type="match status" value="1"/>
</dbReference>
<evidence type="ECO:0000313" key="6">
    <source>
        <dbReference type="Proteomes" id="UP000198852"/>
    </source>
</evidence>
<gene>
    <name evidence="5" type="ORF">SAMN05660874_01771</name>
</gene>
<dbReference type="EMBL" id="FOZX01000002">
    <property type="protein sequence ID" value="SFS55180.1"/>
    <property type="molecule type" value="Genomic_DNA"/>
</dbReference>
<feature type="signal peptide" evidence="3">
    <location>
        <begin position="1"/>
        <end position="23"/>
    </location>
</feature>
<dbReference type="STRING" id="95161.SAMN05660874_01771"/>
<dbReference type="Proteomes" id="UP000198852">
    <property type="component" value="Unassembled WGS sequence"/>
</dbReference>
<feature type="chain" id="PRO_5039362322" evidence="3">
    <location>
        <begin position="24"/>
        <end position="120"/>
    </location>
</feature>
<keyword evidence="2" id="KW-0378">Hydrolase</keyword>
<comment type="similarity">
    <text evidence="1">Belongs to the transglycosylase family. Rpf subfamily.</text>
</comment>
<dbReference type="InterPro" id="IPR023346">
    <property type="entry name" value="Lysozyme-like_dom_sf"/>
</dbReference>
<organism evidence="5 6">
    <name type="scientific">Saccharopolyspora flava</name>
    <dbReference type="NCBI Taxonomy" id="95161"/>
    <lineage>
        <taxon>Bacteria</taxon>
        <taxon>Bacillati</taxon>
        <taxon>Actinomycetota</taxon>
        <taxon>Actinomycetes</taxon>
        <taxon>Pseudonocardiales</taxon>
        <taxon>Pseudonocardiaceae</taxon>
        <taxon>Saccharopolyspora</taxon>
    </lineage>
</organism>
<dbReference type="InterPro" id="IPR010618">
    <property type="entry name" value="RPF"/>
</dbReference>
<evidence type="ECO:0000256" key="1">
    <source>
        <dbReference type="ARBA" id="ARBA00010830"/>
    </source>
</evidence>
<name>A0A1I6QRZ7_9PSEU</name>
<evidence type="ECO:0000256" key="2">
    <source>
        <dbReference type="ARBA" id="ARBA00022801"/>
    </source>
</evidence>
<dbReference type="OrthoDB" id="1404170at2"/>
<keyword evidence="3" id="KW-0732">Signal</keyword>
<reference evidence="6" key="1">
    <citation type="submission" date="2016-10" db="EMBL/GenBank/DDBJ databases">
        <authorList>
            <person name="Varghese N."/>
            <person name="Submissions S."/>
        </authorList>
    </citation>
    <scope>NUCLEOTIDE SEQUENCE [LARGE SCALE GENOMIC DNA]</scope>
    <source>
        <strain evidence="6">DSM 44771</strain>
    </source>
</reference>